<proteinExistence type="predicted"/>
<organism evidence="2 3">
    <name type="scientific">Planoprotostelium fungivorum</name>
    <dbReference type="NCBI Taxonomy" id="1890364"/>
    <lineage>
        <taxon>Eukaryota</taxon>
        <taxon>Amoebozoa</taxon>
        <taxon>Evosea</taxon>
        <taxon>Variosea</taxon>
        <taxon>Cavosteliida</taxon>
        <taxon>Cavosteliaceae</taxon>
        <taxon>Planoprotostelium</taxon>
    </lineage>
</organism>
<evidence type="ECO:0000313" key="3">
    <source>
        <dbReference type="Proteomes" id="UP000241769"/>
    </source>
</evidence>
<dbReference type="Proteomes" id="UP000241769">
    <property type="component" value="Unassembled WGS sequence"/>
</dbReference>
<feature type="region of interest" description="Disordered" evidence="1">
    <location>
        <begin position="28"/>
        <end position="52"/>
    </location>
</feature>
<sequence>MTISSHYALQTCDSDQFTQIYGQVKYRKDPSSTTKRSVTSLGDNHKSPKGTIRSSKDIAAPLVFILKERGLLQEETKMDKEKMVNSPAMNTIPIQQLLNSIHLDCGYFLHARQPSRCGTLSDEGRECGTECSGGFRSGER</sequence>
<evidence type="ECO:0000313" key="2">
    <source>
        <dbReference type="EMBL" id="PRP73492.1"/>
    </source>
</evidence>
<comment type="caution">
    <text evidence="2">The sequence shown here is derived from an EMBL/GenBank/DDBJ whole genome shotgun (WGS) entry which is preliminary data.</text>
</comment>
<feature type="compositionally biased region" description="Polar residues" evidence="1">
    <location>
        <begin position="31"/>
        <end position="42"/>
    </location>
</feature>
<reference evidence="2 3" key="1">
    <citation type="journal article" date="2018" name="Genome Biol. Evol.">
        <title>Multiple Roots of Fruiting Body Formation in Amoebozoa.</title>
        <authorList>
            <person name="Hillmann F."/>
            <person name="Forbes G."/>
            <person name="Novohradska S."/>
            <person name="Ferling I."/>
            <person name="Riege K."/>
            <person name="Groth M."/>
            <person name="Westermann M."/>
            <person name="Marz M."/>
            <person name="Spaller T."/>
            <person name="Winckler T."/>
            <person name="Schaap P."/>
            <person name="Glockner G."/>
        </authorList>
    </citation>
    <scope>NUCLEOTIDE SEQUENCE [LARGE SCALE GENOMIC DNA]</scope>
    <source>
        <strain evidence="2 3">Jena</strain>
    </source>
</reference>
<protein>
    <submittedName>
        <fullName evidence="2">Uncharacterized protein</fullName>
    </submittedName>
</protein>
<evidence type="ECO:0000256" key="1">
    <source>
        <dbReference type="SAM" id="MobiDB-lite"/>
    </source>
</evidence>
<keyword evidence="3" id="KW-1185">Reference proteome</keyword>
<name>A0A2P6MP78_9EUKA</name>
<dbReference type="EMBL" id="MDYQ01000599">
    <property type="protein sequence ID" value="PRP73492.1"/>
    <property type="molecule type" value="Genomic_DNA"/>
</dbReference>
<dbReference type="AlphaFoldDB" id="A0A2P6MP78"/>
<dbReference type="InParanoid" id="A0A2P6MP78"/>
<gene>
    <name evidence="2" type="ORF">PROFUN_02501</name>
</gene>
<accession>A0A2P6MP78</accession>